<dbReference type="InterPro" id="IPR013785">
    <property type="entry name" value="Aldolase_TIM"/>
</dbReference>
<dbReference type="InterPro" id="IPR034457">
    <property type="entry name" value="Organic_radical-activating"/>
</dbReference>
<protein>
    <submittedName>
        <fullName evidence="8">Radical sam, pyruvate-formate lyase-activating enzyme like</fullName>
    </submittedName>
</protein>
<reference evidence="8" key="1">
    <citation type="journal article" date="2015" name="Proc. Natl. Acad. Sci. U.S.A.">
        <title>Networks of energetic and metabolic interactions define dynamics in microbial communities.</title>
        <authorList>
            <person name="Embree M."/>
            <person name="Liu J.K."/>
            <person name="Al-Bassam M.M."/>
            <person name="Zengler K."/>
        </authorList>
    </citation>
    <scope>NUCLEOTIDE SEQUENCE</scope>
</reference>
<dbReference type="NCBIfam" id="TIGR04337">
    <property type="entry name" value="AmmeMemoSam_rS"/>
    <property type="match status" value="1"/>
</dbReference>
<dbReference type="GO" id="GO:0051539">
    <property type="term" value="F:4 iron, 4 sulfur cluster binding"/>
    <property type="evidence" value="ECO:0007669"/>
    <property type="project" value="UniProtKB-KW"/>
</dbReference>
<evidence type="ECO:0000259" key="7">
    <source>
        <dbReference type="PROSITE" id="PS51918"/>
    </source>
</evidence>
<dbReference type="EMBL" id="LNQE01001856">
    <property type="protein sequence ID" value="KUG04180.1"/>
    <property type="molecule type" value="Genomic_DNA"/>
</dbReference>
<keyword evidence="4" id="KW-0479">Metal-binding</keyword>
<dbReference type="PANTHER" id="PTHR30352">
    <property type="entry name" value="PYRUVATE FORMATE-LYASE-ACTIVATING ENZYME"/>
    <property type="match status" value="1"/>
</dbReference>
<name>A0A0W8E693_9ZZZZ</name>
<dbReference type="InterPro" id="IPR007197">
    <property type="entry name" value="rSAM"/>
</dbReference>
<dbReference type="SFLD" id="SFLDG01101">
    <property type="entry name" value="Uncharacterised_Radical_SAM_Su"/>
    <property type="match status" value="1"/>
</dbReference>
<gene>
    <name evidence="8" type="ORF">ASZ90_018400</name>
</gene>
<comment type="cofactor">
    <cofactor evidence="1">
        <name>[4Fe-4S] cluster</name>
        <dbReference type="ChEBI" id="CHEBI:49883"/>
    </cofactor>
</comment>
<keyword evidence="8" id="KW-0670">Pyruvate</keyword>
<evidence type="ECO:0000313" key="8">
    <source>
        <dbReference type="EMBL" id="KUG04180.1"/>
    </source>
</evidence>
<proteinExistence type="predicted"/>
<evidence type="ECO:0000256" key="4">
    <source>
        <dbReference type="ARBA" id="ARBA00022723"/>
    </source>
</evidence>
<keyword evidence="5" id="KW-0408">Iron</keyword>
<evidence type="ECO:0000256" key="2">
    <source>
        <dbReference type="ARBA" id="ARBA00022485"/>
    </source>
</evidence>
<keyword evidence="3" id="KW-0949">S-adenosyl-L-methionine</keyword>
<dbReference type="CDD" id="cd01335">
    <property type="entry name" value="Radical_SAM"/>
    <property type="match status" value="1"/>
</dbReference>
<dbReference type="GO" id="GO:0046872">
    <property type="term" value="F:metal ion binding"/>
    <property type="evidence" value="ECO:0007669"/>
    <property type="project" value="UniProtKB-KW"/>
</dbReference>
<dbReference type="InterPro" id="IPR058240">
    <property type="entry name" value="rSAM_sf"/>
</dbReference>
<dbReference type="GO" id="GO:0016829">
    <property type="term" value="F:lyase activity"/>
    <property type="evidence" value="ECO:0007669"/>
    <property type="project" value="UniProtKB-KW"/>
</dbReference>
<dbReference type="Gene3D" id="3.20.20.70">
    <property type="entry name" value="Aldolase class I"/>
    <property type="match status" value="1"/>
</dbReference>
<keyword evidence="6" id="KW-0411">Iron-sulfur</keyword>
<dbReference type="InterPro" id="IPR016431">
    <property type="entry name" value="Pyrv-formate_lyase-activ_prd"/>
</dbReference>
<comment type="caution">
    <text evidence="8">The sequence shown here is derived from an EMBL/GenBank/DDBJ whole genome shotgun (WGS) entry which is preliminary data.</text>
</comment>
<dbReference type="SFLD" id="SFLDS00029">
    <property type="entry name" value="Radical_SAM"/>
    <property type="match status" value="1"/>
</dbReference>
<accession>A0A0W8E693</accession>
<dbReference type="InterPro" id="IPR027596">
    <property type="entry name" value="AmmeMemoSam_rS"/>
</dbReference>
<evidence type="ECO:0000256" key="1">
    <source>
        <dbReference type="ARBA" id="ARBA00001966"/>
    </source>
</evidence>
<dbReference type="PANTHER" id="PTHR30352:SF5">
    <property type="entry name" value="PYRUVATE FORMATE-LYASE 1-ACTIVATING ENZYME"/>
    <property type="match status" value="1"/>
</dbReference>
<evidence type="ECO:0000256" key="5">
    <source>
        <dbReference type="ARBA" id="ARBA00023004"/>
    </source>
</evidence>
<dbReference type="SUPFAM" id="SSF102114">
    <property type="entry name" value="Radical SAM enzymes"/>
    <property type="match status" value="1"/>
</dbReference>
<evidence type="ECO:0000256" key="6">
    <source>
        <dbReference type="ARBA" id="ARBA00023014"/>
    </source>
</evidence>
<evidence type="ECO:0000256" key="3">
    <source>
        <dbReference type="ARBA" id="ARBA00022691"/>
    </source>
</evidence>
<dbReference type="Pfam" id="PF04055">
    <property type="entry name" value="Radical_SAM"/>
    <property type="match status" value="1"/>
</dbReference>
<feature type="domain" description="Radical SAM core" evidence="7">
    <location>
        <begin position="68"/>
        <end position="289"/>
    </location>
</feature>
<organism evidence="8">
    <name type="scientific">hydrocarbon metagenome</name>
    <dbReference type="NCBI Taxonomy" id="938273"/>
    <lineage>
        <taxon>unclassified sequences</taxon>
        <taxon>metagenomes</taxon>
        <taxon>ecological metagenomes</taxon>
    </lineage>
</organism>
<keyword evidence="2" id="KW-0004">4Fe-4S</keyword>
<sequence length="331" mass="37299">MPKEAMFYEKLEDHRVRCVLCPHHCVIKPGHQGICRSRVNEDGKLIARSYAQVASLALDPIEKKPLYHFYPGKNILSTGTFGCNLSCAFCQNYHLVHGNPDTHTIGPQQLLELAGKSRANSSIGVAFTYNEPIIWYEYIMDSAVLLKEKDLKVVMVTNGYIETEPLHHLLPYVDAMNIDVKAFKEEFYKKLCKAGLSKVMETVEKAAGQCHIEITSLIIPGENDDLNDLKQMARWIAGINPHIPLHLSRYHPAYRMDRESTPAGTLEQARQIAREYLKHVYVGNLAGPDNNTYCTECEALLIKRDAYYTNIIALDQGHCAGCGKEVSYIVT</sequence>
<dbReference type="PIRSF" id="PIRSF004869">
    <property type="entry name" value="PflX_prd"/>
    <property type="match status" value="1"/>
</dbReference>
<dbReference type="PROSITE" id="PS51918">
    <property type="entry name" value="RADICAL_SAM"/>
    <property type="match status" value="1"/>
</dbReference>
<dbReference type="AlphaFoldDB" id="A0A0W8E693"/>
<keyword evidence="8" id="KW-0456">Lyase</keyword>